<dbReference type="EC" id="2.3.2.31" evidence="6"/>
<dbReference type="Pfam" id="PF13445">
    <property type="entry name" value="zf-RING_UBOX"/>
    <property type="match status" value="1"/>
</dbReference>
<comment type="function">
    <text evidence="3">Might act as an E3 ubiquitin-protein ligase, or as part of E3 complex, which accepts ubiquitin from specific E2 ubiquitin-conjugating enzymes and then transfers it to substrates.</text>
</comment>
<dbReference type="PROSITE" id="PS50089">
    <property type="entry name" value="ZF_RING_2"/>
    <property type="match status" value="1"/>
</dbReference>
<dbReference type="InterPro" id="IPR031127">
    <property type="entry name" value="E3_UB_ligase_RBR"/>
</dbReference>
<reference evidence="17" key="1">
    <citation type="journal article" date="2011" name="Nat. Genet.">
        <title>The Arabidopsis lyrata genome sequence and the basis of rapid genome size change.</title>
        <authorList>
            <person name="Hu T.T."/>
            <person name="Pattyn P."/>
            <person name="Bakker E.G."/>
            <person name="Cao J."/>
            <person name="Cheng J.-F."/>
            <person name="Clark R.M."/>
            <person name="Fahlgren N."/>
            <person name="Fawcett J.A."/>
            <person name="Grimwood J."/>
            <person name="Gundlach H."/>
            <person name="Haberer G."/>
            <person name="Hollister J.D."/>
            <person name="Ossowski S."/>
            <person name="Ottilar R.P."/>
            <person name="Salamov A.A."/>
            <person name="Schneeberger K."/>
            <person name="Spannagl M."/>
            <person name="Wang X."/>
            <person name="Yang L."/>
            <person name="Nasrallah M.E."/>
            <person name="Bergelson J."/>
            <person name="Carrington J.C."/>
            <person name="Gaut B.S."/>
            <person name="Schmutz J."/>
            <person name="Mayer K.F.X."/>
            <person name="Van de Peer Y."/>
            <person name="Grigoriev I.V."/>
            <person name="Nordborg M."/>
            <person name="Weigel D."/>
            <person name="Guo Y.-L."/>
        </authorList>
    </citation>
    <scope>NUCLEOTIDE SEQUENCE [LARGE SCALE GENOMIC DNA]</scope>
    <source>
        <strain evidence="17">cv. MN47</strain>
    </source>
</reference>
<sequence>MFQKEACAICWEEFSAPEMFEVAGCLHSFCLDCMRNSIAVSLGQWGTAVKCPGFGCNSVLLAKDCHNIANHDQIALMIQREEEDKIHVLDRVYCPNPTCSFLMSKGSLGASQTQTGASKCLKCSFTFCIKCNTKWHAKMTCVEFLKSKDYKKSQDALFEAASRTLGWKKCQNCQSTVERIEGCNHITCSRCKHEFCYTCGAPCIKKKATCKCNI</sequence>
<evidence type="ECO:0000256" key="12">
    <source>
        <dbReference type="ARBA" id="ARBA00022833"/>
    </source>
</evidence>
<dbReference type="EMBL" id="GL348716">
    <property type="protein sequence ID" value="EFH57122.1"/>
    <property type="molecule type" value="Genomic_DNA"/>
</dbReference>
<dbReference type="Proteomes" id="UP000008694">
    <property type="component" value="Unassembled WGS sequence"/>
</dbReference>
<dbReference type="Gene3D" id="3.30.40.10">
    <property type="entry name" value="Zinc/RING finger domain, C3HC4 (zinc finger)"/>
    <property type="match status" value="1"/>
</dbReference>
<evidence type="ECO:0000313" key="16">
    <source>
        <dbReference type="EMBL" id="EFH57122.1"/>
    </source>
</evidence>
<evidence type="ECO:0000256" key="11">
    <source>
        <dbReference type="ARBA" id="ARBA00022786"/>
    </source>
</evidence>
<feature type="domain" description="RING-type" evidence="14">
    <location>
        <begin position="7"/>
        <end position="52"/>
    </location>
</feature>
<dbReference type="SMART" id="SM00647">
    <property type="entry name" value="IBR"/>
    <property type="match status" value="2"/>
</dbReference>
<dbReference type="InterPro" id="IPR017907">
    <property type="entry name" value="Znf_RING_CS"/>
</dbReference>
<name>D7LFG9_ARALL</name>
<dbReference type="PROSITE" id="PS51873">
    <property type="entry name" value="TRIAD"/>
    <property type="match status" value="1"/>
</dbReference>
<evidence type="ECO:0000256" key="6">
    <source>
        <dbReference type="ARBA" id="ARBA00012251"/>
    </source>
</evidence>
<comment type="catalytic activity">
    <reaction evidence="1">
        <text>[E2 ubiquitin-conjugating enzyme]-S-ubiquitinyl-L-cysteine + [acceptor protein]-L-lysine = [E2 ubiquitin-conjugating enzyme]-L-cysteine + [acceptor protein]-N(6)-ubiquitinyl-L-lysine.</text>
        <dbReference type="EC" id="2.3.2.31"/>
    </reaction>
</comment>
<keyword evidence="10 13" id="KW-0863">Zinc-finger</keyword>
<keyword evidence="12" id="KW-0862">Zinc</keyword>
<keyword evidence="17" id="KW-1185">Reference proteome</keyword>
<proteinExistence type="inferred from homology"/>
<organism evidence="17">
    <name type="scientific">Arabidopsis lyrata subsp. lyrata</name>
    <name type="common">Lyre-leaved rock-cress</name>
    <dbReference type="NCBI Taxonomy" id="81972"/>
    <lineage>
        <taxon>Eukaryota</taxon>
        <taxon>Viridiplantae</taxon>
        <taxon>Streptophyta</taxon>
        <taxon>Embryophyta</taxon>
        <taxon>Tracheophyta</taxon>
        <taxon>Spermatophyta</taxon>
        <taxon>Magnoliopsida</taxon>
        <taxon>eudicotyledons</taxon>
        <taxon>Gunneridae</taxon>
        <taxon>Pentapetalae</taxon>
        <taxon>rosids</taxon>
        <taxon>malvids</taxon>
        <taxon>Brassicales</taxon>
        <taxon>Brassicaceae</taxon>
        <taxon>Camelineae</taxon>
        <taxon>Arabidopsis</taxon>
    </lineage>
</organism>
<evidence type="ECO:0000256" key="9">
    <source>
        <dbReference type="ARBA" id="ARBA00022737"/>
    </source>
</evidence>
<dbReference type="GO" id="GO:0016567">
    <property type="term" value="P:protein ubiquitination"/>
    <property type="evidence" value="ECO:0007669"/>
    <property type="project" value="UniProtKB-UniPathway"/>
</dbReference>
<dbReference type="InterPro" id="IPR027370">
    <property type="entry name" value="Znf-RING_euk"/>
</dbReference>
<dbReference type="InterPro" id="IPR013083">
    <property type="entry name" value="Znf_RING/FYVE/PHD"/>
</dbReference>
<evidence type="ECO:0000256" key="4">
    <source>
        <dbReference type="ARBA" id="ARBA00004906"/>
    </source>
</evidence>
<dbReference type="OrthoDB" id="9977870at2759"/>
<dbReference type="Pfam" id="PF22191">
    <property type="entry name" value="IBR_1"/>
    <property type="match status" value="1"/>
</dbReference>
<evidence type="ECO:0000259" key="14">
    <source>
        <dbReference type="PROSITE" id="PS50089"/>
    </source>
</evidence>
<dbReference type="GO" id="GO:0008270">
    <property type="term" value="F:zinc ion binding"/>
    <property type="evidence" value="ECO:0007669"/>
    <property type="project" value="UniProtKB-KW"/>
</dbReference>
<evidence type="ECO:0000256" key="13">
    <source>
        <dbReference type="PROSITE-ProRule" id="PRU00175"/>
    </source>
</evidence>
<dbReference type="InterPro" id="IPR001841">
    <property type="entry name" value="Znf_RING"/>
</dbReference>
<dbReference type="KEGG" id="aly:9315096"/>
<dbReference type="InterPro" id="IPR044066">
    <property type="entry name" value="TRIAD_supradom"/>
</dbReference>
<dbReference type="Pfam" id="PF01485">
    <property type="entry name" value="IBR"/>
    <property type="match status" value="1"/>
</dbReference>
<comment type="similarity">
    <text evidence="5">Belongs to the RBR family. Ariadne subfamily.</text>
</comment>
<comment type="cofactor">
    <cofactor evidence="2">
        <name>Zn(2+)</name>
        <dbReference type="ChEBI" id="CHEBI:29105"/>
    </cofactor>
</comment>
<evidence type="ECO:0000256" key="5">
    <source>
        <dbReference type="ARBA" id="ARBA00005884"/>
    </source>
</evidence>
<dbReference type="HOGENOM" id="CLU_022048_6_1_1"/>
<evidence type="ECO:0000256" key="3">
    <source>
        <dbReference type="ARBA" id="ARBA00003976"/>
    </source>
</evidence>
<evidence type="ECO:0000256" key="2">
    <source>
        <dbReference type="ARBA" id="ARBA00001947"/>
    </source>
</evidence>
<dbReference type="Gene3D" id="1.20.120.1750">
    <property type="match status" value="1"/>
</dbReference>
<dbReference type="PROSITE" id="PS00518">
    <property type="entry name" value="ZF_RING_1"/>
    <property type="match status" value="1"/>
</dbReference>
<dbReference type="CDD" id="cd22584">
    <property type="entry name" value="Rcat_RBR_unk"/>
    <property type="match status" value="1"/>
</dbReference>
<comment type="pathway">
    <text evidence="4">Protein modification; protein ubiquitination.</text>
</comment>
<evidence type="ECO:0000256" key="7">
    <source>
        <dbReference type="ARBA" id="ARBA00022679"/>
    </source>
</evidence>
<accession>D7LFG9</accession>
<keyword evidence="7" id="KW-0808">Transferase</keyword>
<dbReference type="PANTHER" id="PTHR11685">
    <property type="entry name" value="RBR FAMILY RING FINGER AND IBR DOMAIN-CONTAINING"/>
    <property type="match status" value="1"/>
</dbReference>
<evidence type="ECO:0000259" key="15">
    <source>
        <dbReference type="PROSITE" id="PS51873"/>
    </source>
</evidence>
<dbReference type="GO" id="GO:0061630">
    <property type="term" value="F:ubiquitin protein ligase activity"/>
    <property type="evidence" value="ECO:0007669"/>
    <property type="project" value="UniProtKB-EC"/>
</dbReference>
<feature type="domain" description="RING-type" evidence="15">
    <location>
        <begin position="3"/>
        <end position="214"/>
    </location>
</feature>
<evidence type="ECO:0000256" key="1">
    <source>
        <dbReference type="ARBA" id="ARBA00001798"/>
    </source>
</evidence>
<dbReference type="eggNOG" id="KOG1812">
    <property type="taxonomic scope" value="Eukaryota"/>
</dbReference>
<dbReference type="SUPFAM" id="SSF57850">
    <property type="entry name" value="RING/U-box"/>
    <property type="match status" value="3"/>
</dbReference>
<keyword evidence="8" id="KW-0479">Metal-binding</keyword>
<evidence type="ECO:0000256" key="8">
    <source>
        <dbReference type="ARBA" id="ARBA00022723"/>
    </source>
</evidence>
<dbReference type="Gramene" id="scaffold_401027.1">
    <property type="protein sequence ID" value="scaffold_401027.1"/>
    <property type="gene ID" value="scaffold_401027.1"/>
</dbReference>
<evidence type="ECO:0000313" key="17">
    <source>
        <dbReference type="Proteomes" id="UP000008694"/>
    </source>
</evidence>
<evidence type="ECO:0000256" key="10">
    <source>
        <dbReference type="ARBA" id="ARBA00022771"/>
    </source>
</evidence>
<dbReference type="UniPathway" id="UPA00143"/>
<protein>
    <recommendedName>
        <fullName evidence="6">RBR-type E3 ubiquitin transferase</fullName>
        <ecNumber evidence="6">2.3.2.31</ecNumber>
    </recommendedName>
</protein>
<dbReference type="SMART" id="SM00184">
    <property type="entry name" value="RING"/>
    <property type="match status" value="2"/>
</dbReference>
<dbReference type="AlphaFoldDB" id="D7LFG9"/>
<keyword evidence="11" id="KW-0833">Ubl conjugation pathway</keyword>
<keyword evidence="9" id="KW-0677">Repeat</keyword>
<dbReference type="InterPro" id="IPR002867">
    <property type="entry name" value="IBR_dom"/>
</dbReference>
<gene>
    <name evidence="16" type="ORF">ARALYDRAFT_901526</name>
</gene>